<dbReference type="AlphaFoldDB" id="A0A3L7JUJ9"/>
<feature type="transmembrane region" description="Helical" evidence="1">
    <location>
        <begin position="40"/>
        <end position="58"/>
    </location>
</feature>
<keyword evidence="1" id="KW-1133">Transmembrane helix</keyword>
<dbReference type="RefSeq" id="WP_121681661.1">
    <property type="nucleotide sequence ID" value="NZ_RCVZ01000012.1"/>
</dbReference>
<sequence length="235" mass="26790">MFSSINLPSLLLNLAVWAGSAALVIFFYRKNKAKLTGWKVFLATFVGLFSFSITVPLFHDTFKIALLPLGVWILFFIFRKVKDRWVKYRPFAWLGFFSNYLFLAAGLLAIPINHGLYPENEVSTYLSSYEQPVLIAINPSADEHRIDRAALSTALNKMKEKKIYSTVWYQNITGQNGKKGDERFPYVLKGTSSKSGSGIQTMVFVEKDGKGILVNSQRRQRYFHSPSSIWEVKNP</sequence>
<organism evidence="2 3">
    <name type="scientific">Falsibacillus albus</name>
    <dbReference type="NCBI Taxonomy" id="2478915"/>
    <lineage>
        <taxon>Bacteria</taxon>
        <taxon>Bacillati</taxon>
        <taxon>Bacillota</taxon>
        <taxon>Bacilli</taxon>
        <taxon>Bacillales</taxon>
        <taxon>Bacillaceae</taxon>
        <taxon>Falsibacillus</taxon>
    </lineage>
</organism>
<comment type="caution">
    <text evidence="2">The sequence shown here is derived from an EMBL/GenBank/DDBJ whole genome shotgun (WGS) entry which is preliminary data.</text>
</comment>
<keyword evidence="1" id="KW-0812">Transmembrane</keyword>
<protein>
    <submittedName>
        <fullName evidence="2">Uncharacterized protein</fullName>
    </submittedName>
</protein>
<feature type="transmembrane region" description="Helical" evidence="1">
    <location>
        <begin position="91"/>
        <end position="112"/>
    </location>
</feature>
<dbReference type="Proteomes" id="UP000276770">
    <property type="component" value="Unassembled WGS sequence"/>
</dbReference>
<gene>
    <name evidence="2" type="ORF">D9X91_16025</name>
</gene>
<feature type="transmembrane region" description="Helical" evidence="1">
    <location>
        <begin position="64"/>
        <end position="79"/>
    </location>
</feature>
<reference evidence="2 3" key="1">
    <citation type="submission" date="2018-10" db="EMBL/GenBank/DDBJ databases">
        <title>Falsibacillus sp. genome draft.</title>
        <authorList>
            <person name="Shi S."/>
        </authorList>
    </citation>
    <scope>NUCLEOTIDE SEQUENCE [LARGE SCALE GENOMIC DNA]</scope>
    <source>
        <strain evidence="2 3">GY 10110</strain>
    </source>
</reference>
<keyword evidence="3" id="KW-1185">Reference proteome</keyword>
<proteinExistence type="predicted"/>
<evidence type="ECO:0000256" key="1">
    <source>
        <dbReference type="SAM" id="Phobius"/>
    </source>
</evidence>
<dbReference type="EMBL" id="RCVZ01000012">
    <property type="protein sequence ID" value="RLQ93779.1"/>
    <property type="molecule type" value="Genomic_DNA"/>
</dbReference>
<feature type="transmembrane region" description="Helical" evidence="1">
    <location>
        <begin position="6"/>
        <end position="28"/>
    </location>
</feature>
<name>A0A3L7JUJ9_9BACI</name>
<dbReference type="OrthoDB" id="2438344at2"/>
<accession>A0A3L7JUJ9</accession>
<evidence type="ECO:0000313" key="3">
    <source>
        <dbReference type="Proteomes" id="UP000276770"/>
    </source>
</evidence>
<evidence type="ECO:0000313" key="2">
    <source>
        <dbReference type="EMBL" id="RLQ93779.1"/>
    </source>
</evidence>
<keyword evidence="1" id="KW-0472">Membrane</keyword>